<dbReference type="OrthoDB" id="5983470at2759"/>
<dbReference type="PANTHER" id="PTHR23409">
    <property type="entry name" value="RIBONUCLEOSIDE-DIPHOSPHATE REDUCTASE SMALL CHAIN"/>
    <property type="match status" value="1"/>
</dbReference>
<evidence type="ECO:0000313" key="2">
    <source>
        <dbReference type="EMBL" id="CAB3994983.1"/>
    </source>
</evidence>
<sequence length="536" mass="58949">MPLIKSGAKALGNIALKSGTDFVGDVLAGRNVKSAAKARTIQAANIAKSVQEVQSKQLKRERYLQSGAVRARNGKQLKRERHQHLQPDANRPRDGKQLKTYLVKIMNLVHSKSQECTKSELDLFSVPPTQISLEKGHWVDHQPVSSVADGGVITFLSPGTEDYVDLARTILVVRAKVTKADGTDLGAAEKVGVVNNFLHSLFKQVDVFLKGKQVTQATGTYAYRAYLETLLNYGPSAKDSQLTAALYYKDTAGKMDVADPTAVGGNGNAGLRARYVFSKASGTVEMTGPIFSDIFMSERLLLSYVDLKVILNRSSDEFCLMASEGADYRVKLTDAYLKIRKVKVNPSISVAHEIALKKGPAIYPIRRIECKSFIVPAGNPSLKITFSMDWCRKHLSLEWSKAKRLTLSYGAAPKYIEAFSTLFSGTGKMYHNTGNDISREEFPEGYDVYAFDLTPDMCGASPHFNVVQKGNLAIDIQFSTAPTNAVSLVCYGSSRIPFTSTLKETLSTITRDEYCPDNPCLGTRSCNKQEVLRRVP</sequence>
<feature type="compositionally biased region" description="Basic residues" evidence="1">
    <location>
        <begin position="72"/>
        <end position="84"/>
    </location>
</feature>
<dbReference type="GO" id="GO:0009263">
    <property type="term" value="P:deoxyribonucleotide biosynthetic process"/>
    <property type="evidence" value="ECO:0007669"/>
    <property type="project" value="InterPro"/>
</dbReference>
<comment type="caution">
    <text evidence="2">The sequence shown here is derived from an EMBL/GenBank/DDBJ whole genome shotgun (WGS) entry which is preliminary data.</text>
</comment>
<dbReference type="Proteomes" id="UP001152795">
    <property type="component" value="Unassembled WGS sequence"/>
</dbReference>
<dbReference type="InterPro" id="IPR000358">
    <property type="entry name" value="RNR_small_fam"/>
</dbReference>
<dbReference type="PANTHER" id="PTHR23409:SF21">
    <property type="entry name" value="CAPSID PROTEIN"/>
    <property type="match status" value="1"/>
</dbReference>
<name>A0A6S7GT73_PARCT</name>
<evidence type="ECO:0000313" key="3">
    <source>
        <dbReference type="Proteomes" id="UP001152795"/>
    </source>
</evidence>
<protein>
    <submittedName>
        <fullName evidence="2">Uncharacterized protein F54H12.2</fullName>
    </submittedName>
</protein>
<keyword evidence="3" id="KW-1185">Reference proteome</keyword>
<organism evidence="2 3">
    <name type="scientific">Paramuricea clavata</name>
    <name type="common">Red gorgonian</name>
    <name type="synonym">Violescent sea-whip</name>
    <dbReference type="NCBI Taxonomy" id="317549"/>
    <lineage>
        <taxon>Eukaryota</taxon>
        <taxon>Metazoa</taxon>
        <taxon>Cnidaria</taxon>
        <taxon>Anthozoa</taxon>
        <taxon>Octocorallia</taxon>
        <taxon>Malacalcyonacea</taxon>
        <taxon>Plexauridae</taxon>
        <taxon>Paramuricea</taxon>
    </lineage>
</organism>
<dbReference type="AlphaFoldDB" id="A0A6S7GT73"/>
<evidence type="ECO:0000256" key="1">
    <source>
        <dbReference type="SAM" id="MobiDB-lite"/>
    </source>
</evidence>
<dbReference type="GO" id="GO:0004748">
    <property type="term" value="F:ribonucleoside-diphosphate reductase activity, thioredoxin disulfide as acceptor"/>
    <property type="evidence" value="ECO:0007669"/>
    <property type="project" value="TreeGrafter"/>
</dbReference>
<dbReference type="GO" id="GO:0005829">
    <property type="term" value="C:cytosol"/>
    <property type="evidence" value="ECO:0007669"/>
    <property type="project" value="TreeGrafter"/>
</dbReference>
<feature type="region of interest" description="Disordered" evidence="1">
    <location>
        <begin position="72"/>
        <end position="94"/>
    </location>
</feature>
<accession>A0A6S7GT73</accession>
<gene>
    <name evidence="2" type="ORF">PACLA_8A009362</name>
</gene>
<proteinExistence type="predicted"/>
<reference evidence="2" key="1">
    <citation type="submission" date="2020-04" db="EMBL/GenBank/DDBJ databases">
        <authorList>
            <person name="Alioto T."/>
            <person name="Alioto T."/>
            <person name="Gomez Garrido J."/>
        </authorList>
    </citation>
    <scope>NUCLEOTIDE SEQUENCE</scope>
    <source>
        <strain evidence="2">A484AB</strain>
    </source>
</reference>
<dbReference type="EMBL" id="CACRXK020002576">
    <property type="protein sequence ID" value="CAB3994983.1"/>
    <property type="molecule type" value="Genomic_DNA"/>
</dbReference>